<dbReference type="PANTHER" id="PTHR10857:SF106">
    <property type="entry name" value="C2 DOMAIN-CONTAINING PROTEIN"/>
    <property type="match status" value="1"/>
</dbReference>
<dbReference type="InterPro" id="IPR010734">
    <property type="entry name" value="Copine_C"/>
</dbReference>
<dbReference type="Pfam" id="PF07002">
    <property type="entry name" value="Copine"/>
    <property type="match status" value="1"/>
</dbReference>
<dbReference type="InParanoid" id="A0A078A555"/>
<dbReference type="Proteomes" id="UP000039865">
    <property type="component" value="Unassembled WGS sequence"/>
</dbReference>
<name>A0A078A555_STYLE</name>
<dbReference type="GO" id="GO:0071277">
    <property type="term" value="P:cellular response to calcium ion"/>
    <property type="evidence" value="ECO:0007669"/>
    <property type="project" value="TreeGrafter"/>
</dbReference>
<proteinExistence type="predicted"/>
<dbReference type="AlphaFoldDB" id="A0A078A555"/>
<dbReference type="PANTHER" id="PTHR10857">
    <property type="entry name" value="COPINE"/>
    <property type="match status" value="1"/>
</dbReference>
<accession>A0A078A555</accession>
<sequence>MENQKKLQQTQNFKNQWIYNQSLEYFLNYIYIQRYLQKVCTLSLIKLTMAVLSQSGQNKYKIQYSRAEVQHLNTRMVKASKKQFQYSKNLTFKQVVVEILANPSEVAKVKRSFNQQIPANMLKVQVAFDLHQSFQQNVPVTPSRIIHESINFEDIDIRLLVKEKKLDKLQKIRFQSVLRPKQMKALMNSHLSMRIYEYQFESKRLIQDISEEATLDDKGQFYKFPGIQFTTDILDEGPAINKTIVIQVVERYTEIVKKTREFVKKERLFGEIKIRLREMFERGRCSSFVLNLVDEKEKIKGELEMRHCSLRNFHTFLDLHIKNGLNLVPIIAVDFSLANLTFDENQYCIHTLKQGAPNDYIVGLRRIGRCFKYFSKFMLSYGFGARTVQAGDTPACNLFAMTGDILDPFVQDDEELLNSYVGTIKSVQLALPVCFKDILKLVCDIAQMEYGTASDIKQIKNYYVLTILMAGVIDDFEDSLNQILRAAHLPVSVIVIKVGAVSEENDSTNLMSLASKAFQECERKFIDILSFENYKRKGETTQMLGQVFEYDLIKNIPKQVEKFFELQQFDLEAQLETSITQGIETQVSTGRKGSGGGQTQSNNTLTEHQDSSQSSGLQSAKFLDELQNLENQTFVMEEGKEDEPKRVSSSPMIIQINSGQCGTIENYDYTKNIKLYVEQEKLRLICNASKIGITEDQIEKYLQTSNINDFFIENLKVRLGIKDKKPERIKKPVNQQKQQQSPVQQDLENTVIAQQNAMVQEQSQEVIKEDPEKEDPIDQIDSNQTDQIQQQIES</sequence>
<dbReference type="OrthoDB" id="5855668at2759"/>
<evidence type="ECO:0000256" key="1">
    <source>
        <dbReference type="SAM" id="MobiDB-lite"/>
    </source>
</evidence>
<protein>
    <recommendedName>
        <fullName evidence="2">Copine C-terminal domain-containing protein</fullName>
    </recommendedName>
</protein>
<dbReference type="GO" id="GO:0005544">
    <property type="term" value="F:calcium-dependent phospholipid binding"/>
    <property type="evidence" value="ECO:0007669"/>
    <property type="project" value="InterPro"/>
</dbReference>
<reference evidence="3 4" key="1">
    <citation type="submission" date="2014-06" db="EMBL/GenBank/DDBJ databases">
        <authorList>
            <person name="Swart Estienne"/>
        </authorList>
    </citation>
    <scope>NUCLEOTIDE SEQUENCE [LARGE SCALE GENOMIC DNA]</scope>
    <source>
        <strain evidence="3 4">130c</strain>
    </source>
</reference>
<feature type="compositionally biased region" description="Polar residues" evidence="1">
    <location>
        <begin position="780"/>
        <end position="794"/>
    </location>
</feature>
<dbReference type="EMBL" id="CCKQ01005743">
    <property type="protein sequence ID" value="CDW77004.1"/>
    <property type="molecule type" value="Genomic_DNA"/>
</dbReference>
<evidence type="ECO:0000259" key="2">
    <source>
        <dbReference type="Pfam" id="PF07002"/>
    </source>
</evidence>
<evidence type="ECO:0000313" key="4">
    <source>
        <dbReference type="Proteomes" id="UP000039865"/>
    </source>
</evidence>
<feature type="compositionally biased region" description="Polar residues" evidence="1">
    <location>
        <begin position="746"/>
        <end position="765"/>
    </location>
</feature>
<dbReference type="InterPro" id="IPR045052">
    <property type="entry name" value="Copine"/>
</dbReference>
<feature type="region of interest" description="Disordered" evidence="1">
    <location>
        <begin position="585"/>
        <end position="616"/>
    </location>
</feature>
<evidence type="ECO:0000313" key="3">
    <source>
        <dbReference type="EMBL" id="CDW77004.1"/>
    </source>
</evidence>
<organism evidence="3 4">
    <name type="scientific">Stylonychia lemnae</name>
    <name type="common">Ciliate</name>
    <dbReference type="NCBI Taxonomy" id="5949"/>
    <lineage>
        <taxon>Eukaryota</taxon>
        <taxon>Sar</taxon>
        <taxon>Alveolata</taxon>
        <taxon>Ciliophora</taxon>
        <taxon>Intramacronucleata</taxon>
        <taxon>Spirotrichea</taxon>
        <taxon>Stichotrichia</taxon>
        <taxon>Sporadotrichida</taxon>
        <taxon>Oxytrichidae</taxon>
        <taxon>Stylonychinae</taxon>
        <taxon>Stylonychia</taxon>
    </lineage>
</organism>
<feature type="compositionally biased region" description="Polar residues" evidence="1">
    <location>
        <begin position="599"/>
        <end position="616"/>
    </location>
</feature>
<feature type="compositionally biased region" description="Low complexity" evidence="1">
    <location>
        <begin position="732"/>
        <end position="745"/>
    </location>
</feature>
<dbReference type="GO" id="GO:0005886">
    <property type="term" value="C:plasma membrane"/>
    <property type="evidence" value="ECO:0007669"/>
    <property type="project" value="TreeGrafter"/>
</dbReference>
<feature type="domain" description="Copine C-terminal" evidence="2">
    <location>
        <begin position="348"/>
        <end position="570"/>
    </location>
</feature>
<keyword evidence="4" id="KW-1185">Reference proteome</keyword>
<feature type="region of interest" description="Disordered" evidence="1">
    <location>
        <begin position="727"/>
        <end position="794"/>
    </location>
</feature>
<feature type="compositionally biased region" description="Basic and acidic residues" evidence="1">
    <location>
        <begin position="766"/>
        <end position="776"/>
    </location>
</feature>
<gene>
    <name evidence="3" type="primary">Contig18546.g892</name>
    <name evidence="3" type="ORF">STYLEM_5969</name>
</gene>